<dbReference type="Proteomes" id="UP000199120">
    <property type="component" value="Unassembled WGS sequence"/>
</dbReference>
<reference evidence="4" key="1">
    <citation type="submission" date="2016-10" db="EMBL/GenBank/DDBJ databases">
        <authorList>
            <person name="Varghese N."/>
            <person name="Submissions S."/>
        </authorList>
    </citation>
    <scope>NUCLEOTIDE SEQUENCE [LARGE SCALE GENOMIC DNA]</scope>
    <source>
        <strain evidence="4">LMG 26416</strain>
    </source>
</reference>
<protein>
    <recommendedName>
        <fullName evidence="5">PXPV repeat-containing protein</fullName>
    </recommendedName>
</protein>
<dbReference type="STRING" id="416943.SAMN05445871_2177"/>
<evidence type="ECO:0000313" key="4">
    <source>
        <dbReference type="Proteomes" id="UP000199120"/>
    </source>
</evidence>
<dbReference type="RefSeq" id="WP_143040670.1">
    <property type="nucleotide sequence ID" value="NZ_FNSR01000001.1"/>
</dbReference>
<dbReference type="AlphaFoldDB" id="A0A1H7JWY5"/>
<feature type="region of interest" description="Disordered" evidence="1">
    <location>
        <begin position="18"/>
        <end position="80"/>
    </location>
</feature>
<gene>
    <name evidence="3" type="ORF">SAMN05192542_103480</name>
</gene>
<evidence type="ECO:0000256" key="2">
    <source>
        <dbReference type="SAM" id="SignalP"/>
    </source>
</evidence>
<feature type="signal peptide" evidence="2">
    <location>
        <begin position="1"/>
        <end position="20"/>
    </location>
</feature>
<evidence type="ECO:0000313" key="3">
    <source>
        <dbReference type="EMBL" id="SEK79103.1"/>
    </source>
</evidence>
<feature type="compositionally biased region" description="Low complexity" evidence="1">
    <location>
        <begin position="58"/>
        <end position="75"/>
    </location>
</feature>
<keyword evidence="2" id="KW-0732">Signal</keyword>
<organism evidence="3 4">
    <name type="scientific">Paraburkholderia caballeronis</name>
    <dbReference type="NCBI Taxonomy" id="416943"/>
    <lineage>
        <taxon>Bacteria</taxon>
        <taxon>Pseudomonadati</taxon>
        <taxon>Pseudomonadota</taxon>
        <taxon>Betaproteobacteria</taxon>
        <taxon>Burkholderiales</taxon>
        <taxon>Burkholderiaceae</taxon>
        <taxon>Paraburkholderia</taxon>
    </lineage>
</organism>
<proteinExistence type="predicted"/>
<accession>A0A1H7JWY5</accession>
<keyword evidence="4" id="KW-1185">Reference proteome</keyword>
<feature type="chain" id="PRO_5030029007" description="PXPV repeat-containing protein" evidence="2">
    <location>
        <begin position="21"/>
        <end position="117"/>
    </location>
</feature>
<sequence>MSKKLLLVVLLSCAAAASHAAGGSNPADTGRKDSNRNYHAYPKFTYPFAGVRPSQQGSSSAPAVRRRAPAAQAAPGIPGVSDPYAFGGWNNLSYDSPALDVPWSPAGPADRVQQPGQ</sequence>
<evidence type="ECO:0008006" key="5">
    <source>
        <dbReference type="Google" id="ProtNLM"/>
    </source>
</evidence>
<dbReference type="EMBL" id="FOAJ01000003">
    <property type="protein sequence ID" value="SEK79103.1"/>
    <property type="molecule type" value="Genomic_DNA"/>
</dbReference>
<evidence type="ECO:0000256" key="1">
    <source>
        <dbReference type="SAM" id="MobiDB-lite"/>
    </source>
</evidence>
<name>A0A1H7JWY5_9BURK</name>